<gene>
    <name evidence="2" type="ORF">ENU08_00455</name>
    <name evidence="1" type="ORF">ENU41_02580</name>
</gene>
<reference evidence="2" key="1">
    <citation type="journal article" date="2020" name="mSystems">
        <title>Genome- and Community-Level Interaction Insights into Carbon Utilization and Element Cycling Functions of Hydrothermarchaeota in Hydrothermal Sediment.</title>
        <authorList>
            <person name="Zhou Z."/>
            <person name="Liu Y."/>
            <person name="Xu W."/>
            <person name="Pan J."/>
            <person name="Luo Z.H."/>
            <person name="Li M."/>
        </authorList>
    </citation>
    <scope>NUCLEOTIDE SEQUENCE [LARGE SCALE GENOMIC DNA]</scope>
    <source>
        <strain evidence="2">SpSt-637</strain>
        <strain evidence="1">SpSt-667</strain>
    </source>
</reference>
<comment type="caution">
    <text evidence="2">The sequence shown here is derived from an EMBL/GenBank/DDBJ whole genome shotgun (WGS) entry which is preliminary data.</text>
</comment>
<proteinExistence type="predicted"/>
<sequence length="289" mass="33034">MKLEGIQPISSVYLTNVERIPLSMCCIGGTAININFIQCSYSCTYCPWEAHLDTRSAQFIRLNLEVLTSSFNRYKPDIVFLNGGDFWRFDHNLKSILSKIFNAEAYKGIKVIAYPAPKSTLDSMLELADYCDIVLIEIGKRSNIPFVFDIVSYVVKGKHVELVVVGDSLNDVREVVEVLTEKLAAFSYILPLNLILNQFDEPQIHIFIDKIRVRYPLMHTFQSKSSEYSSILCPKCRLPVIVRQGINTINTYLDEDCRCKFCKSKIINIGRSFCRARRKVKIPINIPIS</sequence>
<accession>A0A7C4NNN5</accession>
<dbReference type="AlphaFoldDB" id="A0A7C4NNN5"/>
<evidence type="ECO:0000313" key="1">
    <source>
        <dbReference type="EMBL" id="HGQ35549.1"/>
    </source>
</evidence>
<dbReference type="EMBL" id="DTCK01000013">
    <property type="protein sequence ID" value="HGQ35549.1"/>
    <property type="molecule type" value="Genomic_DNA"/>
</dbReference>
<evidence type="ECO:0000313" key="2">
    <source>
        <dbReference type="EMBL" id="HGQ63710.1"/>
    </source>
</evidence>
<organism evidence="2">
    <name type="scientific">Ignisphaera aggregans</name>
    <dbReference type="NCBI Taxonomy" id="334771"/>
    <lineage>
        <taxon>Archaea</taxon>
        <taxon>Thermoproteota</taxon>
        <taxon>Thermoprotei</taxon>
        <taxon>Desulfurococcales</taxon>
        <taxon>Desulfurococcaceae</taxon>
        <taxon>Ignisphaera</taxon>
    </lineage>
</organism>
<name>A0A7C4NNN5_9CREN</name>
<protein>
    <recommendedName>
        <fullName evidence="3">Radical SAM protein</fullName>
    </recommendedName>
</protein>
<evidence type="ECO:0008006" key="3">
    <source>
        <dbReference type="Google" id="ProtNLM"/>
    </source>
</evidence>
<dbReference type="EMBL" id="DTBD01000005">
    <property type="protein sequence ID" value="HGQ63710.1"/>
    <property type="molecule type" value="Genomic_DNA"/>
</dbReference>